<dbReference type="Proteomes" id="UP000184368">
    <property type="component" value="Unassembled WGS sequence"/>
</dbReference>
<evidence type="ECO:0000313" key="2">
    <source>
        <dbReference type="Proteomes" id="UP000184368"/>
    </source>
</evidence>
<dbReference type="EMBL" id="FQUO01000023">
    <property type="protein sequence ID" value="SHG26357.1"/>
    <property type="molecule type" value="Genomic_DNA"/>
</dbReference>
<reference evidence="1 2" key="1">
    <citation type="submission" date="2016-11" db="EMBL/GenBank/DDBJ databases">
        <authorList>
            <person name="Jaros S."/>
            <person name="Januszkiewicz K."/>
            <person name="Wedrychowicz H."/>
        </authorList>
    </citation>
    <scope>NUCLEOTIDE SEQUENCE [LARGE SCALE GENOMIC DNA]</scope>
    <source>
        <strain evidence="1 2">DSM 26897</strain>
    </source>
</reference>
<accession>A0A1M5IDP8</accession>
<dbReference type="OrthoDB" id="639821at2"/>
<dbReference type="STRING" id="1302690.BUE76_02025"/>
<dbReference type="RefSeq" id="WP_073048019.1">
    <property type="nucleotide sequence ID" value="NZ_FQUO01000023.1"/>
</dbReference>
<gene>
    <name evidence="1" type="ORF">SAMN05444008_12342</name>
</gene>
<sequence length="247" mass="27311">MPAQAQNLSGFWKGTLTMTGGCFPTNHIELQITVSDGRVTGSSYHYLDIHNYVKKSFTGAYTASDKKITVLEDIVTTFKIPPHCIVCIKNYALVYSRNGNDETLTGVWDGKIMNSESPCQPGTIVLHRIAESAFKDIPEIAVDTGKVRLDFYDNGEIDGDSITVKVNKQVVLQHQKLTANAITTYLNVEANTALYEVEMVAENLGSIPPNTAVLVITAGTRRYQLFLASQPDRSAFVRFVYNRKAPL</sequence>
<keyword evidence="2" id="KW-1185">Reference proteome</keyword>
<name>A0A1M5IDP8_9BACT</name>
<protein>
    <submittedName>
        <fullName evidence="1">Uncharacterized protein</fullName>
    </submittedName>
</protein>
<dbReference type="AlphaFoldDB" id="A0A1M5IDP8"/>
<evidence type="ECO:0000313" key="1">
    <source>
        <dbReference type="EMBL" id="SHG26357.1"/>
    </source>
</evidence>
<organism evidence="1 2">
    <name type="scientific">Cnuella takakiae</name>
    <dbReference type="NCBI Taxonomy" id="1302690"/>
    <lineage>
        <taxon>Bacteria</taxon>
        <taxon>Pseudomonadati</taxon>
        <taxon>Bacteroidota</taxon>
        <taxon>Chitinophagia</taxon>
        <taxon>Chitinophagales</taxon>
        <taxon>Chitinophagaceae</taxon>
        <taxon>Cnuella</taxon>
    </lineage>
</organism>
<proteinExistence type="predicted"/>